<name>A0ABW7UM73_9ACTN</name>
<evidence type="ECO:0000256" key="2">
    <source>
        <dbReference type="SAM" id="Phobius"/>
    </source>
</evidence>
<reference evidence="3 4" key="1">
    <citation type="submission" date="2024-10" db="EMBL/GenBank/DDBJ databases">
        <title>The Natural Products Discovery Center: Release of the First 8490 Sequenced Strains for Exploring Actinobacteria Biosynthetic Diversity.</title>
        <authorList>
            <person name="Kalkreuter E."/>
            <person name="Kautsar S.A."/>
            <person name="Yang D."/>
            <person name="Bader C.D."/>
            <person name="Teijaro C.N."/>
            <person name="Fluegel L."/>
            <person name="Davis C.M."/>
            <person name="Simpson J.R."/>
            <person name="Lauterbach L."/>
            <person name="Steele A.D."/>
            <person name="Gui C."/>
            <person name="Meng S."/>
            <person name="Li G."/>
            <person name="Viehrig K."/>
            <person name="Ye F."/>
            <person name="Su P."/>
            <person name="Kiefer A.F."/>
            <person name="Nichols A."/>
            <person name="Cepeda A.J."/>
            <person name="Yan W."/>
            <person name="Fan B."/>
            <person name="Jiang Y."/>
            <person name="Adhikari A."/>
            <person name="Zheng C.-J."/>
            <person name="Schuster L."/>
            <person name="Cowan T.M."/>
            <person name="Smanski M.J."/>
            <person name="Chevrette M.G."/>
            <person name="De Carvalho L.P.S."/>
            <person name="Shen B."/>
        </authorList>
    </citation>
    <scope>NUCLEOTIDE SEQUENCE [LARGE SCALE GENOMIC DNA]</scope>
    <source>
        <strain evidence="3 4">NPDC020327</strain>
    </source>
</reference>
<keyword evidence="2" id="KW-0472">Membrane</keyword>
<accession>A0ABW7UM73</accession>
<dbReference type="Proteomes" id="UP001611548">
    <property type="component" value="Unassembled WGS sequence"/>
</dbReference>
<gene>
    <name evidence="3" type="ORF">ACH429_06405</name>
</gene>
<dbReference type="RefSeq" id="WP_157859141.1">
    <property type="nucleotide sequence ID" value="NZ_JBIRWE010000002.1"/>
</dbReference>
<feature type="transmembrane region" description="Helical" evidence="2">
    <location>
        <begin position="31"/>
        <end position="52"/>
    </location>
</feature>
<dbReference type="EMBL" id="JBIRWE010000002">
    <property type="protein sequence ID" value="MFI1963754.1"/>
    <property type="molecule type" value="Genomic_DNA"/>
</dbReference>
<feature type="region of interest" description="Disordered" evidence="1">
    <location>
        <begin position="1"/>
        <end position="23"/>
    </location>
</feature>
<evidence type="ECO:0000313" key="4">
    <source>
        <dbReference type="Proteomes" id="UP001611548"/>
    </source>
</evidence>
<sequence>MTDLPPSLGSAEGSDAKLPRREAAPAARPQWVNVFAAIGIALVVAFVTLHLAGGGMRSHG</sequence>
<protein>
    <submittedName>
        <fullName evidence="3">Uncharacterized protein</fullName>
    </submittedName>
</protein>
<keyword evidence="4" id="KW-1185">Reference proteome</keyword>
<comment type="caution">
    <text evidence="3">The sequence shown here is derived from an EMBL/GenBank/DDBJ whole genome shotgun (WGS) entry which is preliminary data.</text>
</comment>
<keyword evidence="2" id="KW-0812">Transmembrane</keyword>
<evidence type="ECO:0000256" key="1">
    <source>
        <dbReference type="SAM" id="MobiDB-lite"/>
    </source>
</evidence>
<keyword evidence="2" id="KW-1133">Transmembrane helix</keyword>
<organism evidence="3 4">
    <name type="scientific">Streptomyces pathocidini</name>
    <dbReference type="NCBI Taxonomy" id="1650571"/>
    <lineage>
        <taxon>Bacteria</taxon>
        <taxon>Bacillati</taxon>
        <taxon>Actinomycetota</taxon>
        <taxon>Actinomycetes</taxon>
        <taxon>Kitasatosporales</taxon>
        <taxon>Streptomycetaceae</taxon>
        <taxon>Streptomyces</taxon>
    </lineage>
</organism>
<evidence type="ECO:0000313" key="3">
    <source>
        <dbReference type="EMBL" id="MFI1963754.1"/>
    </source>
</evidence>
<feature type="compositionally biased region" description="Basic and acidic residues" evidence="1">
    <location>
        <begin position="14"/>
        <end position="23"/>
    </location>
</feature>
<proteinExistence type="predicted"/>